<organism evidence="1 2">
    <name type="scientific">Pseudogymnoascus verrucosus</name>
    <dbReference type="NCBI Taxonomy" id="342668"/>
    <lineage>
        <taxon>Eukaryota</taxon>
        <taxon>Fungi</taxon>
        <taxon>Dikarya</taxon>
        <taxon>Ascomycota</taxon>
        <taxon>Pezizomycotina</taxon>
        <taxon>Leotiomycetes</taxon>
        <taxon>Thelebolales</taxon>
        <taxon>Thelebolaceae</taxon>
        <taxon>Pseudogymnoascus</taxon>
    </lineage>
</organism>
<reference evidence="1 2" key="1">
    <citation type="submission" date="2016-03" db="EMBL/GenBank/DDBJ databases">
        <title>Comparative genomics of Pseudogymnoascus destructans, the fungus causing white-nose syndrome of bats.</title>
        <authorList>
            <person name="Palmer J.M."/>
            <person name="Drees K.P."/>
            <person name="Foster J.T."/>
            <person name="Lindner D.L."/>
        </authorList>
    </citation>
    <scope>NUCLEOTIDE SEQUENCE [LARGE SCALE GENOMIC DNA]</scope>
    <source>
        <strain evidence="1 2">UAMH 10579</strain>
    </source>
</reference>
<keyword evidence="2" id="KW-1185">Reference proteome</keyword>
<dbReference type="GeneID" id="28837194"/>
<protein>
    <submittedName>
        <fullName evidence="1">Uncharacterized protein</fullName>
    </submittedName>
</protein>
<dbReference type="AlphaFoldDB" id="A0A1B8GQL6"/>
<sequence>MPATPTTNLNPPPPSLPTHPFTSIRKTRSIIAQQLDQLCFGTSRTQYLLFSSLPPSRFTTLSLGRYDGRHTLPKCVRLTYDAGKEEMVAKLMGEARLESSDRLLEWWIFSRARGMGMDWEELLPEGATTCRKEGVEREPDSSYRPRGRGRDGWPTVVTLVGFKEVVEGLRWDAGWWVGGSEGEVRVAIIIILGLDEREIVLETWEPSRDETKRVTRSAAKQVTRTQEVCISKDEVEGAPLVLGFEKVFGRAAGEGEGDIVFSAQDLGQWARKVWLDDED</sequence>
<name>A0A1B8GQL6_9PEZI</name>
<dbReference type="OrthoDB" id="3438909at2759"/>
<evidence type="ECO:0000313" key="1">
    <source>
        <dbReference type="EMBL" id="OBT98131.1"/>
    </source>
</evidence>
<reference evidence="2" key="2">
    <citation type="journal article" date="2018" name="Nat. Commun.">
        <title>Extreme sensitivity to ultraviolet light in the fungal pathogen causing white-nose syndrome of bats.</title>
        <authorList>
            <person name="Palmer J.M."/>
            <person name="Drees K.P."/>
            <person name="Foster J.T."/>
            <person name="Lindner D.L."/>
        </authorList>
    </citation>
    <scope>NUCLEOTIDE SEQUENCE [LARGE SCALE GENOMIC DNA]</scope>
    <source>
        <strain evidence="2">UAMH 10579</strain>
    </source>
</reference>
<dbReference type="Proteomes" id="UP000091956">
    <property type="component" value="Unassembled WGS sequence"/>
</dbReference>
<dbReference type="EMBL" id="KV460218">
    <property type="protein sequence ID" value="OBT98131.1"/>
    <property type="molecule type" value="Genomic_DNA"/>
</dbReference>
<dbReference type="RefSeq" id="XP_018131864.1">
    <property type="nucleotide sequence ID" value="XM_018273290.2"/>
</dbReference>
<gene>
    <name evidence="1" type="ORF">VE01_03808</name>
</gene>
<evidence type="ECO:0000313" key="2">
    <source>
        <dbReference type="Proteomes" id="UP000091956"/>
    </source>
</evidence>
<proteinExistence type="predicted"/>
<accession>A0A1B8GQL6</accession>